<protein>
    <submittedName>
        <fullName evidence="2">E3 ubiquitin-protein ligase XBAT32-like isoform X1</fullName>
    </submittedName>
</protein>
<organism evidence="1 2">
    <name type="scientific">Raphanus sativus</name>
    <name type="common">Radish</name>
    <name type="synonym">Raphanus raphanistrum var. sativus</name>
    <dbReference type="NCBI Taxonomy" id="3726"/>
    <lineage>
        <taxon>Eukaryota</taxon>
        <taxon>Viridiplantae</taxon>
        <taxon>Streptophyta</taxon>
        <taxon>Embryophyta</taxon>
        <taxon>Tracheophyta</taxon>
        <taxon>Spermatophyta</taxon>
        <taxon>Magnoliopsida</taxon>
        <taxon>eudicotyledons</taxon>
        <taxon>Gunneridae</taxon>
        <taxon>Pentapetalae</taxon>
        <taxon>rosids</taxon>
        <taxon>malvids</taxon>
        <taxon>Brassicales</taxon>
        <taxon>Brassicaceae</taxon>
        <taxon>Brassiceae</taxon>
        <taxon>Raphanus</taxon>
    </lineage>
</organism>
<name>A0A6J0NAU4_RAPSA</name>
<accession>A0A6J0NAU4</accession>
<dbReference type="RefSeq" id="XP_018481842.1">
    <property type="nucleotide sequence ID" value="XM_018626340.2"/>
</dbReference>
<dbReference type="AlphaFoldDB" id="A0A6J0NAU4"/>
<sequence length="130" mass="14608">MCQRNGSLLDNVLFQVSEHRDAYGGVNINVWNYHGQVIALLILETDGYHASLPKSLGSHFDSHFFVLIDKQSIRWRNRHKETVQLLLNLGASVAQVTVEDGTTIYLKVVHDAKNTISRNTEDKAGQEAGY</sequence>
<dbReference type="KEGG" id="rsz:108852865"/>
<dbReference type="OrthoDB" id="1744943at2759"/>
<gene>
    <name evidence="2" type="primary">LOC108852865</name>
</gene>
<evidence type="ECO:0000313" key="2">
    <source>
        <dbReference type="RefSeq" id="XP_018481842.1"/>
    </source>
</evidence>
<keyword evidence="1" id="KW-1185">Reference proteome</keyword>
<evidence type="ECO:0000313" key="1">
    <source>
        <dbReference type="Proteomes" id="UP000504610"/>
    </source>
</evidence>
<reference evidence="2" key="2">
    <citation type="submission" date="2025-08" db="UniProtKB">
        <authorList>
            <consortium name="RefSeq"/>
        </authorList>
    </citation>
    <scope>IDENTIFICATION</scope>
    <source>
        <tissue evidence="2">Leaf</tissue>
    </source>
</reference>
<dbReference type="GeneID" id="108852865"/>
<dbReference type="Proteomes" id="UP000504610">
    <property type="component" value="Chromosome 4"/>
</dbReference>
<proteinExistence type="predicted"/>
<reference evidence="1" key="1">
    <citation type="journal article" date="2019" name="Database">
        <title>The radish genome database (RadishGD): an integrated information resource for radish genomics.</title>
        <authorList>
            <person name="Yu H.J."/>
            <person name="Baek S."/>
            <person name="Lee Y.J."/>
            <person name="Cho A."/>
            <person name="Mun J.H."/>
        </authorList>
    </citation>
    <scope>NUCLEOTIDE SEQUENCE [LARGE SCALE GENOMIC DNA]</scope>
    <source>
        <strain evidence="1">cv. WK10039</strain>
    </source>
</reference>